<sequence>MRWALGAQTAAGGHGTADEARVCRAVAGSSYQPGGADNSGLPTLSNRHQRHWKPDLGVPLARLAKCDGCSPGDRPGPREPCTRRLSREERPLQTWLVSARACRPGPSVGVTFRSNSAPRSDIIAPHPSAP</sequence>
<keyword evidence="3" id="KW-1185">Reference proteome</keyword>
<evidence type="ECO:0000313" key="3">
    <source>
        <dbReference type="Proteomes" id="UP001176941"/>
    </source>
</evidence>
<reference evidence="2" key="1">
    <citation type="submission" date="2023-04" db="EMBL/GenBank/DDBJ databases">
        <authorList>
            <consortium name="ELIXIR-Norway"/>
        </authorList>
    </citation>
    <scope>NUCLEOTIDE SEQUENCE [LARGE SCALE GENOMIC DNA]</scope>
</reference>
<dbReference type="EMBL" id="OX459954">
    <property type="protein sequence ID" value="CAI9158754.1"/>
    <property type="molecule type" value="Genomic_DNA"/>
</dbReference>
<proteinExistence type="predicted"/>
<feature type="compositionally biased region" description="Basic and acidic residues" evidence="1">
    <location>
        <begin position="75"/>
        <end position="88"/>
    </location>
</feature>
<gene>
    <name evidence="2" type="ORF">MRATA1EN1_LOCUS7716</name>
</gene>
<dbReference type="Proteomes" id="UP001176941">
    <property type="component" value="Chromosome 18"/>
</dbReference>
<accession>A0ABN8YBI7</accession>
<organism evidence="2 3">
    <name type="scientific">Rangifer tarandus platyrhynchus</name>
    <name type="common">Svalbard reindeer</name>
    <dbReference type="NCBI Taxonomy" id="3082113"/>
    <lineage>
        <taxon>Eukaryota</taxon>
        <taxon>Metazoa</taxon>
        <taxon>Chordata</taxon>
        <taxon>Craniata</taxon>
        <taxon>Vertebrata</taxon>
        <taxon>Euteleostomi</taxon>
        <taxon>Mammalia</taxon>
        <taxon>Eutheria</taxon>
        <taxon>Laurasiatheria</taxon>
        <taxon>Artiodactyla</taxon>
        <taxon>Ruminantia</taxon>
        <taxon>Pecora</taxon>
        <taxon>Cervidae</taxon>
        <taxon>Odocoileinae</taxon>
        <taxon>Rangifer</taxon>
    </lineage>
</organism>
<protein>
    <submittedName>
        <fullName evidence="2">Uncharacterized protein</fullName>
    </submittedName>
</protein>
<feature type="region of interest" description="Disordered" evidence="1">
    <location>
        <begin position="29"/>
        <end position="50"/>
    </location>
</feature>
<evidence type="ECO:0000313" key="2">
    <source>
        <dbReference type="EMBL" id="CAI9158754.1"/>
    </source>
</evidence>
<feature type="region of interest" description="Disordered" evidence="1">
    <location>
        <begin position="107"/>
        <end position="130"/>
    </location>
</feature>
<name>A0ABN8YBI7_RANTA</name>
<feature type="region of interest" description="Disordered" evidence="1">
    <location>
        <begin position="68"/>
        <end position="88"/>
    </location>
</feature>
<evidence type="ECO:0000256" key="1">
    <source>
        <dbReference type="SAM" id="MobiDB-lite"/>
    </source>
</evidence>